<dbReference type="GO" id="GO:0022857">
    <property type="term" value="F:transmembrane transporter activity"/>
    <property type="evidence" value="ECO:0007669"/>
    <property type="project" value="TreeGrafter"/>
</dbReference>
<keyword evidence="3 5" id="KW-0067">ATP-binding</keyword>
<dbReference type="GO" id="GO:0016887">
    <property type="term" value="F:ATP hydrolysis activity"/>
    <property type="evidence" value="ECO:0007669"/>
    <property type="project" value="InterPro"/>
</dbReference>
<evidence type="ECO:0000313" key="5">
    <source>
        <dbReference type="EMBL" id="SFL77115.1"/>
    </source>
</evidence>
<dbReference type="GO" id="GO:0005524">
    <property type="term" value="F:ATP binding"/>
    <property type="evidence" value="ECO:0007669"/>
    <property type="project" value="UniProtKB-KW"/>
</dbReference>
<gene>
    <name evidence="5" type="ORF">SAMN04488042_1011444</name>
</gene>
<dbReference type="SUPFAM" id="SSF52540">
    <property type="entry name" value="P-loop containing nucleoside triphosphate hydrolases"/>
    <property type="match status" value="1"/>
</dbReference>
<evidence type="ECO:0000256" key="2">
    <source>
        <dbReference type="ARBA" id="ARBA00022741"/>
    </source>
</evidence>
<keyword evidence="2" id="KW-0547">Nucleotide-binding</keyword>
<feature type="domain" description="ABC transporter" evidence="4">
    <location>
        <begin position="4"/>
        <end position="226"/>
    </location>
</feature>
<dbReference type="Pfam" id="PF00005">
    <property type="entry name" value="ABC_tran"/>
    <property type="match status" value="1"/>
</dbReference>
<dbReference type="EMBL" id="FOTQ01000001">
    <property type="protein sequence ID" value="SFL77115.1"/>
    <property type="molecule type" value="Genomic_DNA"/>
</dbReference>
<reference evidence="5 6" key="1">
    <citation type="submission" date="2016-10" db="EMBL/GenBank/DDBJ databases">
        <authorList>
            <person name="de Groot N.N."/>
        </authorList>
    </citation>
    <scope>NUCLEOTIDE SEQUENCE [LARGE SCALE GENOMIC DNA]</scope>
    <source>
        <strain evidence="5 6">DSM 15283</strain>
    </source>
</reference>
<evidence type="ECO:0000256" key="3">
    <source>
        <dbReference type="ARBA" id="ARBA00022840"/>
    </source>
</evidence>
<dbReference type="STRING" id="254406.SAMN04488042_1011444"/>
<organism evidence="5 6">
    <name type="scientific">Shimia aestuarii</name>
    <dbReference type="NCBI Taxonomy" id="254406"/>
    <lineage>
        <taxon>Bacteria</taxon>
        <taxon>Pseudomonadati</taxon>
        <taxon>Pseudomonadota</taxon>
        <taxon>Alphaproteobacteria</taxon>
        <taxon>Rhodobacterales</taxon>
        <taxon>Roseobacteraceae</taxon>
    </lineage>
</organism>
<dbReference type="InterPro" id="IPR027417">
    <property type="entry name" value="P-loop_NTPase"/>
</dbReference>
<keyword evidence="1" id="KW-0813">Transport</keyword>
<keyword evidence="6" id="KW-1185">Reference proteome</keyword>
<dbReference type="InterPro" id="IPR017911">
    <property type="entry name" value="MacB-like_ATP-bd"/>
</dbReference>
<dbReference type="SMART" id="SM00382">
    <property type="entry name" value="AAA"/>
    <property type="match status" value="1"/>
</dbReference>
<dbReference type="PANTHER" id="PTHR24220">
    <property type="entry name" value="IMPORT ATP-BINDING PROTEIN"/>
    <property type="match status" value="1"/>
</dbReference>
<dbReference type="AlphaFoldDB" id="A0A1I4KEA1"/>
<name>A0A1I4KEA1_9RHOB</name>
<evidence type="ECO:0000259" key="4">
    <source>
        <dbReference type="PROSITE" id="PS50893"/>
    </source>
</evidence>
<dbReference type="PANTHER" id="PTHR24220:SF611">
    <property type="entry name" value="ATP-BINDING COMPONENT OF ABC TRANSPORTER-RELATED"/>
    <property type="match status" value="1"/>
</dbReference>
<dbReference type="InterPro" id="IPR015854">
    <property type="entry name" value="ABC_transpr_LolD-like"/>
</dbReference>
<proteinExistence type="predicted"/>
<dbReference type="Proteomes" id="UP000199144">
    <property type="component" value="Unassembled WGS sequence"/>
</dbReference>
<accession>A0A1I4KEA1</accession>
<protein>
    <submittedName>
        <fullName evidence="5">Putative ABC transport system ATP-binding protein</fullName>
    </submittedName>
</protein>
<dbReference type="PROSITE" id="PS50893">
    <property type="entry name" value="ABC_TRANSPORTER_2"/>
    <property type="match status" value="1"/>
</dbReference>
<dbReference type="InterPro" id="IPR003439">
    <property type="entry name" value="ABC_transporter-like_ATP-bd"/>
</dbReference>
<dbReference type="RefSeq" id="WP_207502912.1">
    <property type="nucleotide sequence ID" value="NZ_FOTQ01000001.1"/>
</dbReference>
<dbReference type="CDD" id="cd03255">
    <property type="entry name" value="ABC_MJ0796_LolCDE_FtsE"/>
    <property type="match status" value="1"/>
</dbReference>
<dbReference type="Gene3D" id="3.40.50.300">
    <property type="entry name" value="P-loop containing nucleotide triphosphate hydrolases"/>
    <property type="match status" value="1"/>
</dbReference>
<sequence>MNALTIDSLQFRWPNNTKPVLDLASFALAPGESVLLKGPSGIGKSTLLSAIAGVINIPANAVSVAGTDVGTLSGSARDRFRVDHLGLVFQVFNLLPWLNTLDNVLLPCRFSKRRRDRAGHDPQETARALLTDLGLGDPALMSAPASTLSVGQQQRVAAARALIGAPELILADEPTSALDEATKHQFVELLMRECAQAKAALLFVSHDTGLEQHFDRVVDFRDLNRGASA</sequence>
<dbReference type="InterPro" id="IPR003593">
    <property type="entry name" value="AAA+_ATPase"/>
</dbReference>
<evidence type="ECO:0000256" key="1">
    <source>
        <dbReference type="ARBA" id="ARBA00022448"/>
    </source>
</evidence>
<dbReference type="GO" id="GO:0005886">
    <property type="term" value="C:plasma membrane"/>
    <property type="evidence" value="ECO:0007669"/>
    <property type="project" value="TreeGrafter"/>
</dbReference>
<evidence type="ECO:0000313" key="6">
    <source>
        <dbReference type="Proteomes" id="UP000199144"/>
    </source>
</evidence>